<evidence type="ECO:0000313" key="3">
    <source>
        <dbReference type="Proteomes" id="UP001633002"/>
    </source>
</evidence>
<dbReference type="Proteomes" id="UP001633002">
    <property type="component" value="Unassembled WGS sequence"/>
</dbReference>
<sequence length="413" mass="47843">MWDHTVGRRATVSCDGWTNVRGRALLNILFISKNGEMLQGTWTVVILTRILNGSPITSSRRLRRKDFDEYVDLYVTHILGYDGEKKEKWLEDVEIEMVGIYANNPKKWSEKARRNASLKTMTIVEWWSLYGKRSLSIFITMPESTRWRQRSEEQRTSVLSKFYTSKVQQEIMKKRHGDDYVASGDVNQAWVPSEKLNVPQQYTKDGRAIPAPFDWEEEVEEDEAKDNMKTAMGTSKIPGHITHFDDLKDEDFDAPTDGFFDESVDMEDLNETLASCLTGQKWKKDNEGNEIKDVLTESMAKKYYIDAEKTNMLNTEFPHRRVPRVMLNRSDILMEETKFRILKDPYVMKKTRQSVLERKPIPREKSRLGPSSSQPSGKSSTSVIERERLKLGVTSTIVLNRPKKPMDDEHTIG</sequence>
<name>A0ABD3I4B6_9MARC</name>
<keyword evidence="3" id="KW-1185">Reference proteome</keyword>
<protein>
    <recommendedName>
        <fullName evidence="4">DUF659 domain-containing protein</fullName>
    </recommendedName>
</protein>
<feature type="compositionally biased region" description="Low complexity" evidence="1">
    <location>
        <begin position="371"/>
        <end position="382"/>
    </location>
</feature>
<reference evidence="2 3" key="1">
    <citation type="submission" date="2024-09" db="EMBL/GenBank/DDBJ databases">
        <title>Chromosome-scale assembly of Riccia sorocarpa.</title>
        <authorList>
            <person name="Paukszto L."/>
        </authorList>
    </citation>
    <scope>NUCLEOTIDE SEQUENCE [LARGE SCALE GENOMIC DNA]</scope>
    <source>
        <strain evidence="2">LP-2024</strain>
        <tissue evidence="2">Aerial parts of the thallus</tissue>
    </source>
</reference>
<dbReference type="EMBL" id="JBJQOH010000002">
    <property type="protein sequence ID" value="KAL3697285.1"/>
    <property type="molecule type" value="Genomic_DNA"/>
</dbReference>
<feature type="compositionally biased region" description="Basic and acidic residues" evidence="1">
    <location>
        <begin position="355"/>
        <end position="367"/>
    </location>
</feature>
<feature type="region of interest" description="Disordered" evidence="1">
    <location>
        <begin position="352"/>
        <end position="387"/>
    </location>
</feature>
<evidence type="ECO:0000256" key="1">
    <source>
        <dbReference type="SAM" id="MobiDB-lite"/>
    </source>
</evidence>
<proteinExistence type="predicted"/>
<evidence type="ECO:0008006" key="4">
    <source>
        <dbReference type="Google" id="ProtNLM"/>
    </source>
</evidence>
<organism evidence="2 3">
    <name type="scientific">Riccia sorocarpa</name>
    <dbReference type="NCBI Taxonomy" id="122646"/>
    <lineage>
        <taxon>Eukaryota</taxon>
        <taxon>Viridiplantae</taxon>
        <taxon>Streptophyta</taxon>
        <taxon>Embryophyta</taxon>
        <taxon>Marchantiophyta</taxon>
        <taxon>Marchantiopsida</taxon>
        <taxon>Marchantiidae</taxon>
        <taxon>Marchantiales</taxon>
        <taxon>Ricciaceae</taxon>
        <taxon>Riccia</taxon>
    </lineage>
</organism>
<comment type="caution">
    <text evidence="2">The sequence shown here is derived from an EMBL/GenBank/DDBJ whole genome shotgun (WGS) entry which is preliminary data.</text>
</comment>
<accession>A0ABD3I4B6</accession>
<dbReference type="AlphaFoldDB" id="A0ABD3I4B6"/>
<gene>
    <name evidence="2" type="ORF">R1sor_011361</name>
</gene>
<evidence type="ECO:0000313" key="2">
    <source>
        <dbReference type="EMBL" id="KAL3697285.1"/>
    </source>
</evidence>